<proteinExistence type="inferred from homology"/>
<dbReference type="Proteomes" id="UP001204621">
    <property type="component" value="Unassembled WGS sequence"/>
</dbReference>
<sequence length="639" mass="63519">MNHHSHDLKRAGAGALTLALALALSACGGGGGSPGATVGTGTPSGNTGGTGGTGGTTTPATPTLTLSLVNASGQATNSLSGTNQLTVKATVLDKTGKPVPNAIVAFATDNNLALLTPAAGTALTDANGVASVTMRPASLATGGAGTITATSNVAGTATSGSVNYSVGSTTLTFGTLSANPTSLQAYGSTVLSVDVLAGSTKYTDQQVNVAFSSACVTAGKATLAPVVATNGGTAQVVYRDQGCGNNDTVTASATGIAKPATVALTIAPPAAASVQFTLATPTNQSIVIKGQGGNGRTETAALTFKVVDIFNNPLPGAAVDFTSSTSLVTVNKASDTTDQNGQVITTVNSGSAPTSFRVKAALHSNPNVYTWSDSIVVTSGLPVQQAFSLSAGKFQLDASADSSPTTPATNINVMIADAFGNPVPDGTPVVFQTNMGSVGSSSKGGCLTANGGCTVDFRMQNPRVAIPGQPATPCNAATPDNTRPGVATVCSSTTDGTNTVFKKTELYFSGNAIAHAYLNGDPSKEITNTPYDLGSTPSATPFVFSLLLSDYQHNPLPTGTTITVANVVNATAQAPLPATVPNIAPVSDSSVQGSIHAFTFSSSQQASCTAPATATFNVVATTPNGNATYIPFKLTFSCP</sequence>
<evidence type="ECO:0000256" key="1">
    <source>
        <dbReference type="ARBA" id="ARBA00010116"/>
    </source>
</evidence>
<dbReference type="RefSeq" id="WP_258811858.1">
    <property type="nucleotide sequence ID" value="NZ_JANUGU010000003.1"/>
</dbReference>
<dbReference type="SUPFAM" id="SSF49373">
    <property type="entry name" value="Invasin/intimin cell-adhesion fragments"/>
    <property type="match status" value="2"/>
</dbReference>
<comment type="similarity">
    <text evidence="1">Belongs to the intimin/invasin family.</text>
</comment>
<feature type="chain" id="PRO_5047136202" evidence="3">
    <location>
        <begin position="29"/>
        <end position="639"/>
    </location>
</feature>
<reference evidence="5 6" key="1">
    <citation type="submission" date="2022-08" db="EMBL/GenBank/DDBJ databases">
        <title>Reclassification of Massilia species as members of the genera Telluria, Duganella, Pseudoduganella, Mokoshia gen. nov. and Zemynaea gen. nov. using orthogonal and non-orthogonal genome-based approaches.</title>
        <authorList>
            <person name="Bowman J.P."/>
        </authorList>
    </citation>
    <scope>NUCLEOTIDE SEQUENCE [LARGE SCALE GENOMIC DNA]</scope>
    <source>
        <strain evidence="5 6">JCM 31606</strain>
    </source>
</reference>
<feature type="compositionally biased region" description="Low complexity" evidence="2">
    <location>
        <begin position="35"/>
        <end position="45"/>
    </location>
</feature>
<dbReference type="PROSITE" id="PS51127">
    <property type="entry name" value="BIG1"/>
    <property type="match status" value="1"/>
</dbReference>
<dbReference type="Pfam" id="PF02369">
    <property type="entry name" value="Big_1"/>
    <property type="match status" value="1"/>
</dbReference>
<dbReference type="SMART" id="SM00634">
    <property type="entry name" value="BID_1"/>
    <property type="match status" value="2"/>
</dbReference>
<dbReference type="Gene3D" id="2.60.40.10">
    <property type="entry name" value="Immunoglobulins"/>
    <property type="match status" value="3"/>
</dbReference>
<keyword evidence="3" id="KW-0732">Signal</keyword>
<feature type="domain" description="Big-1" evidence="4">
    <location>
        <begin position="65"/>
        <end position="165"/>
    </location>
</feature>
<evidence type="ECO:0000313" key="5">
    <source>
        <dbReference type="EMBL" id="MCS0658664.1"/>
    </source>
</evidence>
<keyword evidence="6" id="KW-1185">Reference proteome</keyword>
<gene>
    <name evidence="5" type="ORF">NX778_11365</name>
</gene>
<accession>A0ABT2CXF5</accession>
<dbReference type="InterPro" id="IPR008964">
    <property type="entry name" value="Invasin/intimin_cell_adhesion"/>
</dbReference>
<feature type="compositionally biased region" description="Gly residues" evidence="2">
    <location>
        <begin position="46"/>
        <end position="55"/>
    </location>
</feature>
<dbReference type="EMBL" id="JANUGU010000003">
    <property type="protein sequence ID" value="MCS0658664.1"/>
    <property type="molecule type" value="Genomic_DNA"/>
</dbReference>
<evidence type="ECO:0000256" key="3">
    <source>
        <dbReference type="SAM" id="SignalP"/>
    </source>
</evidence>
<comment type="caution">
    <text evidence="5">The sequence shown here is derived from an EMBL/GenBank/DDBJ whole genome shotgun (WGS) entry which is preliminary data.</text>
</comment>
<organism evidence="5 6">
    <name type="scientific">Massilia terrae</name>
    <dbReference type="NCBI Taxonomy" id="1811224"/>
    <lineage>
        <taxon>Bacteria</taxon>
        <taxon>Pseudomonadati</taxon>
        <taxon>Pseudomonadota</taxon>
        <taxon>Betaproteobacteria</taxon>
        <taxon>Burkholderiales</taxon>
        <taxon>Oxalobacteraceae</taxon>
        <taxon>Telluria group</taxon>
        <taxon>Massilia</taxon>
    </lineage>
</organism>
<protein>
    <submittedName>
        <fullName evidence="5">Ig-like domain-containing protein</fullName>
    </submittedName>
</protein>
<feature type="signal peptide" evidence="3">
    <location>
        <begin position="1"/>
        <end position="28"/>
    </location>
</feature>
<feature type="region of interest" description="Disordered" evidence="2">
    <location>
        <begin position="32"/>
        <end position="61"/>
    </location>
</feature>
<name>A0ABT2CXF5_9BURK</name>
<evidence type="ECO:0000256" key="2">
    <source>
        <dbReference type="SAM" id="MobiDB-lite"/>
    </source>
</evidence>
<dbReference type="InterPro" id="IPR013783">
    <property type="entry name" value="Ig-like_fold"/>
</dbReference>
<evidence type="ECO:0000259" key="4">
    <source>
        <dbReference type="PROSITE" id="PS51127"/>
    </source>
</evidence>
<evidence type="ECO:0000313" key="6">
    <source>
        <dbReference type="Proteomes" id="UP001204621"/>
    </source>
</evidence>
<dbReference type="InterPro" id="IPR003344">
    <property type="entry name" value="Big_1_dom"/>
</dbReference>